<dbReference type="PANTHER" id="PTHR44835">
    <property type="entry name" value="UDP-N-ACETYLGLUCOSAMINE--PEPTIDE N-ACETYLGLUCOSAMINYLTRANSFERASE SPINDLY-RELATED"/>
    <property type="match status" value="1"/>
</dbReference>
<dbReference type="SUPFAM" id="SSF53756">
    <property type="entry name" value="UDP-Glycosyltransferase/glycogen phosphorylase"/>
    <property type="match status" value="1"/>
</dbReference>
<name>A0ABW8BWW0_9GAMM</name>
<dbReference type="InterPro" id="IPR051939">
    <property type="entry name" value="Glycosyltr_41/O-GlcNAc_trsf"/>
</dbReference>
<gene>
    <name evidence="11" type="ORF">ACIGG6_17065</name>
</gene>
<protein>
    <recommendedName>
        <fullName evidence="3">protein O-GlcNAc transferase</fullName>
        <ecNumber evidence="3">2.4.1.255</ecNumber>
    </recommendedName>
</protein>
<evidence type="ECO:0000256" key="6">
    <source>
        <dbReference type="ARBA" id="ARBA00022737"/>
    </source>
</evidence>
<dbReference type="CDD" id="cd00761">
    <property type="entry name" value="Glyco_tranf_GTA_type"/>
    <property type="match status" value="1"/>
</dbReference>
<proteinExistence type="inferred from homology"/>
<dbReference type="SUPFAM" id="SSF53448">
    <property type="entry name" value="Nucleotide-diphospho-sugar transferases"/>
    <property type="match status" value="1"/>
</dbReference>
<comment type="similarity">
    <text evidence="2">Belongs to the glycosyltransferase 41 family. O-GlcNAc transferase subfamily.</text>
</comment>
<dbReference type="Gene3D" id="3.40.50.11380">
    <property type="match status" value="1"/>
</dbReference>
<dbReference type="Pfam" id="PF13431">
    <property type="entry name" value="TPR_17"/>
    <property type="match status" value="1"/>
</dbReference>
<dbReference type="GO" id="GO:0016757">
    <property type="term" value="F:glycosyltransferase activity"/>
    <property type="evidence" value="ECO:0007669"/>
    <property type="project" value="UniProtKB-KW"/>
</dbReference>
<dbReference type="InterPro" id="IPR019734">
    <property type="entry name" value="TPR_rpt"/>
</dbReference>
<dbReference type="Gene3D" id="3.90.550.10">
    <property type="entry name" value="Spore Coat Polysaccharide Biosynthesis Protein SpsA, Chain A"/>
    <property type="match status" value="1"/>
</dbReference>
<dbReference type="EC" id="2.4.1.255" evidence="3"/>
<evidence type="ECO:0000256" key="8">
    <source>
        <dbReference type="PROSITE-ProRule" id="PRU00339"/>
    </source>
</evidence>
<dbReference type="SMART" id="SM00028">
    <property type="entry name" value="TPR"/>
    <property type="match status" value="4"/>
</dbReference>
<dbReference type="Gene3D" id="3.40.50.2000">
    <property type="entry name" value="Glycogen Phosphorylase B"/>
    <property type="match status" value="1"/>
</dbReference>
<comment type="caution">
    <text evidence="11">The sequence shown here is derived from an EMBL/GenBank/DDBJ whole genome shotgun (WGS) entry which is preliminary data.</text>
</comment>
<dbReference type="SUPFAM" id="SSF48452">
    <property type="entry name" value="TPR-like"/>
    <property type="match status" value="1"/>
</dbReference>
<keyword evidence="6" id="KW-0677">Repeat</keyword>
<feature type="domain" description="Glycosyltransferase 2-like" evidence="9">
    <location>
        <begin position="968"/>
        <end position="1134"/>
    </location>
</feature>
<dbReference type="Pfam" id="PF13414">
    <property type="entry name" value="TPR_11"/>
    <property type="match status" value="1"/>
</dbReference>
<evidence type="ECO:0000256" key="4">
    <source>
        <dbReference type="ARBA" id="ARBA00022676"/>
    </source>
</evidence>
<dbReference type="Gene3D" id="1.25.40.10">
    <property type="entry name" value="Tetratricopeptide repeat domain"/>
    <property type="match status" value="1"/>
</dbReference>
<evidence type="ECO:0000256" key="3">
    <source>
        <dbReference type="ARBA" id="ARBA00011970"/>
    </source>
</evidence>
<dbReference type="InterPro" id="IPR011990">
    <property type="entry name" value="TPR-like_helical_dom_sf"/>
</dbReference>
<dbReference type="PANTHER" id="PTHR44835:SF1">
    <property type="entry name" value="PROTEIN O-GLCNAC TRANSFERASE"/>
    <property type="match status" value="1"/>
</dbReference>
<dbReference type="Proteomes" id="UP001614338">
    <property type="component" value="Unassembled WGS sequence"/>
</dbReference>
<dbReference type="RefSeq" id="WP_399846189.1">
    <property type="nucleotide sequence ID" value="NZ_JBITWC010000036.1"/>
</dbReference>
<comment type="pathway">
    <text evidence="1">Protein modification; protein glycosylation.</text>
</comment>
<keyword evidence="4 11" id="KW-0328">Glycosyltransferase</keyword>
<dbReference type="EMBL" id="JBITWC010000036">
    <property type="protein sequence ID" value="MFI8751699.1"/>
    <property type="molecule type" value="Genomic_DNA"/>
</dbReference>
<feature type="repeat" description="TPR" evidence="8">
    <location>
        <begin position="177"/>
        <end position="210"/>
    </location>
</feature>
<dbReference type="Pfam" id="PF13844">
    <property type="entry name" value="Glyco_transf_41"/>
    <property type="match status" value="2"/>
</dbReference>
<evidence type="ECO:0000259" key="10">
    <source>
        <dbReference type="Pfam" id="PF13844"/>
    </source>
</evidence>
<keyword evidence="5 11" id="KW-0808">Transferase</keyword>
<feature type="domain" description="O-GlcNAc transferase C-terminal" evidence="10">
    <location>
        <begin position="253"/>
        <end position="408"/>
    </location>
</feature>
<evidence type="ECO:0000256" key="2">
    <source>
        <dbReference type="ARBA" id="ARBA00005386"/>
    </source>
</evidence>
<evidence type="ECO:0000313" key="12">
    <source>
        <dbReference type="Proteomes" id="UP001614338"/>
    </source>
</evidence>
<feature type="domain" description="O-GlcNAc transferase C-terminal" evidence="10">
    <location>
        <begin position="431"/>
        <end position="606"/>
    </location>
</feature>
<evidence type="ECO:0000256" key="7">
    <source>
        <dbReference type="ARBA" id="ARBA00022803"/>
    </source>
</evidence>
<reference evidence="11 12" key="1">
    <citation type="submission" date="2024-10" db="EMBL/GenBank/DDBJ databases">
        <title>The Natural Products Discovery Center: Release of the First 8490 Sequenced Strains for Exploring Actinobacteria Biosynthetic Diversity.</title>
        <authorList>
            <person name="Kalkreuter E."/>
            <person name="Kautsar S.A."/>
            <person name="Yang D."/>
            <person name="Bader C.D."/>
            <person name="Teijaro C.N."/>
            <person name="Fluegel L."/>
            <person name="Davis C.M."/>
            <person name="Simpson J.R."/>
            <person name="Lauterbach L."/>
            <person name="Steele A.D."/>
            <person name="Gui C."/>
            <person name="Meng S."/>
            <person name="Li G."/>
            <person name="Viehrig K."/>
            <person name="Ye F."/>
            <person name="Su P."/>
            <person name="Kiefer A.F."/>
            <person name="Nichols A."/>
            <person name="Cepeda A.J."/>
            <person name="Yan W."/>
            <person name="Fan B."/>
            <person name="Jiang Y."/>
            <person name="Adhikari A."/>
            <person name="Zheng C.-J."/>
            <person name="Schuster L."/>
            <person name="Cowan T.M."/>
            <person name="Smanski M.J."/>
            <person name="Chevrette M.G."/>
            <person name="De Carvalho L.P.S."/>
            <person name="Shen B."/>
        </authorList>
    </citation>
    <scope>NUCLEOTIDE SEQUENCE [LARGE SCALE GENOMIC DNA]</scope>
    <source>
        <strain evidence="11 12">NPDC077409</strain>
    </source>
</reference>
<evidence type="ECO:0000313" key="11">
    <source>
        <dbReference type="EMBL" id="MFI8751699.1"/>
    </source>
</evidence>
<evidence type="ECO:0000256" key="1">
    <source>
        <dbReference type="ARBA" id="ARBA00004922"/>
    </source>
</evidence>
<dbReference type="InterPro" id="IPR001173">
    <property type="entry name" value="Glyco_trans_2-like"/>
</dbReference>
<sequence>MCASPLSEKNANRLTKMLSKKNFQKVLETVSNLELAHTESANLFKIKGTALLEIGKIKEAISALEKSHSLESEDAEVLYNLGVAYYRDGNVAAGIKEIDKALSKRPKDTKALCAISKMLIDGGYFKKALEYLEKADKLGNMENSVWVLQADALSKSTKLSSALEVYKKIAQKYPNDVGSLSNLGNIYRMLGQFDKADIIFARLIEKDPKRSSSFSSYFFSKHYNPKYNAESFFDDARNWDLQYAPKKAERKKAKSTDPRRRLRIGMLSSGLRIHPVGNMITSALEYLPESQFELIAYSLSHINDKRAQRLRKRFDEWNAVIHLSDEDLAERIRQDDIDILFDLCGHSEGHRLLAVAEEPAPLIIKWVGGLINTTGPSAIDYLISDSVETPEGIDNLYIEKLIRMPDDYICYLPAENNPPVRALPAQKNGYITLGCFNNPSKLNAQIIAHWAEIMHQLPGSKLFLKGSQYEGEEFIEQTQNQFAVHGIAPDRLIMEAFSPHFFLLDAYNRVDIALDPWPYSGGLTTCEALLMGVPVVTMPGPTFAGRHSATHLVNAGFPELVTESWEQYCQQVLELAGDLESLAAIRKGLRKQLLASPVCDAPRFAKHFTIAMRAIWQRYCEGKAPAALTFQKNGQAQFDGEAAPVQVDVPEIFSKSSISAEPQQPAQVFNRKFNWQLPSKIIVIDNSAKLISQAGIASLRQLKALGIIAFDPTSKVENIKQFEGSEDVQVFPHALLGNGQQTTLYACLDPIFSSTLEPLPLEEQHGDNPQGAKVLAKLPINTIALDSIEGLESLDWLILDDRHDAISILKYGEQALQETLLIQVRIAFQPTHEHQPNFAEIQHWMGRLGFRFYRFNNMAFQSHFPGSVSEEQRQATELTAADAIFLPSHKRLTALSDNQKLKLAFLLHTVYGVKDMAYALLTQVSEEKADEYLVEEGLAEKMKKPAVKREVIYDPSQLECNQREFTLCVGVPVYNEEKYIRETIQSLKKQDCNDVKFLISDNCSTDKTLSIICEEIADDERFEVFQHDKNKGSIENWKFCLDVSRSKYFMWLGGHDFLSDRYLSVVVGKIQSCPSVSMVIGKPMVVDEKSNVHGVAEQAVYYFIDKAKESRYLKSVMELGNCTILNSIFRRSDLSSYFFEKVKSFDHVLISHLLWYGCNLTVDEVSYFRRYFSVRSESYDTRLIGENVELEREEFYQYYLKDFEGLMKEEDEEKKVKMLEMAENILRNRFG</sequence>
<feature type="repeat" description="TPR" evidence="8">
    <location>
        <begin position="75"/>
        <end position="108"/>
    </location>
</feature>
<dbReference type="InterPro" id="IPR029489">
    <property type="entry name" value="OGT/SEC/SPY_C"/>
</dbReference>
<accession>A0ABW8BWW0</accession>
<dbReference type="Pfam" id="PF00535">
    <property type="entry name" value="Glycos_transf_2"/>
    <property type="match status" value="1"/>
</dbReference>
<dbReference type="PROSITE" id="PS50005">
    <property type="entry name" value="TPR"/>
    <property type="match status" value="2"/>
</dbReference>
<evidence type="ECO:0000256" key="5">
    <source>
        <dbReference type="ARBA" id="ARBA00022679"/>
    </source>
</evidence>
<keyword evidence="12" id="KW-1185">Reference proteome</keyword>
<keyword evidence="7 8" id="KW-0802">TPR repeat</keyword>
<organism evidence="11 12">
    <name type="scientific">Vreelandella lionensis</name>
    <dbReference type="NCBI Taxonomy" id="1144478"/>
    <lineage>
        <taxon>Bacteria</taxon>
        <taxon>Pseudomonadati</taxon>
        <taxon>Pseudomonadota</taxon>
        <taxon>Gammaproteobacteria</taxon>
        <taxon>Oceanospirillales</taxon>
        <taxon>Halomonadaceae</taxon>
        <taxon>Vreelandella</taxon>
    </lineage>
</organism>
<dbReference type="InterPro" id="IPR029044">
    <property type="entry name" value="Nucleotide-diphossugar_trans"/>
</dbReference>
<evidence type="ECO:0000259" key="9">
    <source>
        <dbReference type="Pfam" id="PF00535"/>
    </source>
</evidence>